<dbReference type="PANTHER" id="PTHR34414:SF1">
    <property type="entry name" value="SUBTILISIN-LIKE SERINE PROTEASE"/>
    <property type="match status" value="1"/>
</dbReference>
<keyword evidence="3" id="KW-0472">Membrane</keyword>
<keyword evidence="3" id="KW-0812">Transmembrane</keyword>
<evidence type="ECO:0000256" key="3">
    <source>
        <dbReference type="SAM" id="Phobius"/>
    </source>
</evidence>
<sequence length="827" mass="91942">MHPLATGFTFSTGRSASASQSAQKDDEDSIDEKSAAVNDTSVSEKALVKTVARTEYEDRDWVVVPSNPEDEPEEKPEPREVSVRAYAQVARFSTEFKLILFKLKPDVPSSKIDEMRAVGEAMVGVIPGLRSFTLGPPLASTAHRAQGFDMALMTVLDTEEQVLSYAGHPAHQNSFSIMNTVSPKEPPFPAEHQLCTELDTLDDASPSAQPRRLPGYPRTSLHDKIGMLDFLEREHCSSDLDRIAHRLWWMSSQNSANISPLHRQRVKRRTIVITEEAKLHLVWIHDRIFIKPLPRYLTSHAFWRRYLTVPPGPAPGSGVGVDPEARARRDRIRRAALGFLRTCLHLVRYESDFHIAQDPALRLIPEGITWEEFCDFTAGLARVGDHEVSGRYGYGEIRLTRLNFYAPFLLGRSYFQRVEYQYAAYFAHFYGPILFAIGIVSIVLSGLQVAVAVDTAAPLQAAALWFSVLMILGFCSVMFVMFSILAWKIAMEWKFAIRNHVRILEEGLPPQGANSEWPLAREVIARSKAMMMTAKDENRQAISADHKDLKAAFTIVDRNTREYHRDSGKRRVEQRAEVDDESDDDVAPRKPKRRAEQPADADEASDDDIPRRRSRRIPRALNEVAALKAALHNARDRLASAVLQALRPRSRPGNQAPGVSELLGQAGGHTQEVVEETAREVYRIEGEIRDANGRFGDVVFGMVTQAFGVNGAVCEDQVIASAATRTPSVLENHAAAPQAAAAPIFPPLPAGPVGTFRRGPSVGPAIDPSNFVASFGRVHSRMTDGTNDPRLIEAMNEVSRLRALYDNACGRLGEALFEAMYRGNNRG</sequence>
<comment type="caution">
    <text evidence="5">The sequence shown here is derived from an EMBL/GenBank/DDBJ whole genome shotgun (WGS) entry which is preliminary data.</text>
</comment>
<evidence type="ECO:0000313" key="6">
    <source>
        <dbReference type="Proteomes" id="UP000781932"/>
    </source>
</evidence>
<protein>
    <recommendedName>
        <fullName evidence="4">Stress-response A/B barrel domain-containing protein</fullName>
    </recommendedName>
</protein>
<evidence type="ECO:0000256" key="2">
    <source>
        <dbReference type="SAM" id="MobiDB-lite"/>
    </source>
</evidence>
<feature type="transmembrane region" description="Helical" evidence="3">
    <location>
        <begin position="464"/>
        <end position="487"/>
    </location>
</feature>
<feature type="domain" description="Stress-response A/B barrel" evidence="4">
    <location>
        <begin position="95"/>
        <end position="192"/>
    </location>
</feature>
<dbReference type="Gene3D" id="3.30.70.100">
    <property type="match status" value="1"/>
</dbReference>
<feature type="compositionally biased region" description="Basic and acidic residues" evidence="2">
    <location>
        <begin position="564"/>
        <end position="577"/>
    </location>
</feature>
<evidence type="ECO:0000313" key="5">
    <source>
        <dbReference type="EMBL" id="KAF9871880.1"/>
    </source>
</evidence>
<dbReference type="SMART" id="SM00886">
    <property type="entry name" value="Dabb"/>
    <property type="match status" value="1"/>
</dbReference>
<feature type="region of interest" description="Disordered" evidence="2">
    <location>
        <begin position="564"/>
        <end position="616"/>
    </location>
</feature>
<proteinExistence type="predicted"/>
<keyword evidence="6" id="KW-1185">Reference proteome</keyword>
<organism evidence="5 6">
    <name type="scientific">Colletotrichum karsti</name>
    <dbReference type="NCBI Taxonomy" id="1095194"/>
    <lineage>
        <taxon>Eukaryota</taxon>
        <taxon>Fungi</taxon>
        <taxon>Dikarya</taxon>
        <taxon>Ascomycota</taxon>
        <taxon>Pezizomycotina</taxon>
        <taxon>Sordariomycetes</taxon>
        <taxon>Hypocreomycetidae</taxon>
        <taxon>Glomerellales</taxon>
        <taxon>Glomerellaceae</taxon>
        <taxon>Colletotrichum</taxon>
        <taxon>Colletotrichum boninense species complex</taxon>
    </lineage>
</organism>
<dbReference type="Proteomes" id="UP000781932">
    <property type="component" value="Unassembled WGS sequence"/>
</dbReference>
<feature type="region of interest" description="Disordered" evidence="2">
    <location>
        <begin position="1"/>
        <end position="44"/>
    </location>
</feature>
<reference evidence="5" key="1">
    <citation type="submission" date="2020-03" db="EMBL/GenBank/DDBJ databases">
        <authorList>
            <person name="He L."/>
        </authorList>
    </citation>
    <scope>NUCLEOTIDE SEQUENCE</scope>
    <source>
        <strain evidence="5">CkLH20</strain>
    </source>
</reference>
<dbReference type="AlphaFoldDB" id="A0A9P6HXE2"/>
<dbReference type="InterPro" id="IPR013097">
    <property type="entry name" value="Dabb"/>
</dbReference>
<feature type="region of interest" description="Disordered" evidence="2">
    <location>
        <begin position="59"/>
        <end position="80"/>
    </location>
</feature>
<keyword evidence="3" id="KW-1133">Transmembrane helix</keyword>
<dbReference type="InterPro" id="IPR011008">
    <property type="entry name" value="Dimeric_a/b-barrel"/>
</dbReference>
<gene>
    <name evidence="5" type="ORF">CkaCkLH20_10512</name>
</gene>
<dbReference type="EMBL" id="JAATWM020000041">
    <property type="protein sequence ID" value="KAF9871880.1"/>
    <property type="molecule type" value="Genomic_DNA"/>
</dbReference>
<feature type="coiled-coil region" evidence="1">
    <location>
        <begin position="617"/>
        <end position="644"/>
    </location>
</feature>
<evidence type="ECO:0000259" key="4">
    <source>
        <dbReference type="PROSITE" id="PS51502"/>
    </source>
</evidence>
<keyword evidence="1" id="KW-0175">Coiled coil</keyword>
<evidence type="ECO:0000256" key="1">
    <source>
        <dbReference type="SAM" id="Coils"/>
    </source>
</evidence>
<dbReference type="RefSeq" id="XP_038741341.1">
    <property type="nucleotide sequence ID" value="XM_038893226.1"/>
</dbReference>
<accession>A0A9P6HXE2</accession>
<name>A0A9P6HXE2_9PEZI</name>
<reference evidence="5" key="2">
    <citation type="submission" date="2020-11" db="EMBL/GenBank/DDBJ databases">
        <title>Whole genome sequencing of Colletotrichum sp.</title>
        <authorList>
            <person name="Li H."/>
        </authorList>
    </citation>
    <scope>NUCLEOTIDE SEQUENCE</scope>
    <source>
        <strain evidence="5">CkLH20</strain>
    </source>
</reference>
<dbReference type="SUPFAM" id="SSF54909">
    <property type="entry name" value="Dimeric alpha+beta barrel"/>
    <property type="match status" value="1"/>
</dbReference>
<dbReference type="PANTHER" id="PTHR34414">
    <property type="entry name" value="HET DOMAIN-CONTAINING PROTEIN-RELATED"/>
    <property type="match status" value="1"/>
</dbReference>
<feature type="transmembrane region" description="Helical" evidence="3">
    <location>
        <begin position="422"/>
        <end position="444"/>
    </location>
</feature>
<dbReference type="Pfam" id="PF07876">
    <property type="entry name" value="Dabb"/>
    <property type="match status" value="1"/>
</dbReference>
<dbReference type="PROSITE" id="PS51502">
    <property type="entry name" value="S_R_A_B_BARREL"/>
    <property type="match status" value="1"/>
</dbReference>
<dbReference type="GeneID" id="62166300"/>
<dbReference type="Pfam" id="PF20246">
    <property type="entry name" value="DUF6601"/>
    <property type="match status" value="1"/>
</dbReference>
<dbReference type="InterPro" id="IPR046536">
    <property type="entry name" value="DUF6601"/>
</dbReference>
<dbReference type="OrthoDB" id="5086500at2759"/>